<dbReference type="AlphaFoldDB" id="A0A7W7KRH4"/>
<proteinExistence type="predicted"/>
<organism evidence="1 2">
    <name type="scientific">Pseudomonas nitroreducens</name>
    <dbReference type="NCBI Taxonomy" id="46680"/>
    <lineage>
        <taxon>Bacteria</taxon>
        <taxon>Pseudomonadati</taxon>
        <taxon>Pseudomonadota</taxon>
        <taxon>Gammaproteobacteria</taxon>
        <taxon>Pseudomonadales</taxon>
        <taxon>Pseudomonadaceae</taxon>
        <taxon>Pseudomonas</taxon>
    </lineage>
</organism>
<accession>A0A7W7KRH4</accession>
<dbReference type="Proteomes" id="UP000566995">
    <property type="component" value="Unassembled WGS sequence"/>
</dbReference>
<comment type="caution">
    <text evidence="1">The sequence shown here is derived from an EMBL/GenBank/DDBJ whole genome shotgun (WGS) entry which is preliminary data.</text>
</comment>
<evidence type="ECO:0000313" key="1">
    <source>
        <dbReference type="EMBL" id="MBB4867148.1"/>
    </source>
</evidence>
<dbReference type="EMBL" id="JACHLI010000036">
    <property type="protein sequence ID" value="MBB4867148.1"/>
    <property type="molecule type" value="Genomic_DNA"/>
</dbReference>
<protein>
    <submittedName>
        <fullName evidence="1">Uncharacterized protein</fullName>
    </submittedName>
</protein>
<sequence length="185" mass="21172">MQHLPCNVPAHSFPDTLSFYERLDQFDWFSCFSDSSDVYWRGERLFGEIEQIALDNGPVFLWLTKSFSKHMSSGEPWNTPKFPKPPAPVEWTLSHYIELRVAYEHLQIERFARRAVGTDLIEQEAELLRAVFYLGAYSGGQKPPALIAGSVELSLAWSTGCTEVAEFSSQELERITIRQRAKAPR</sequence>
<name>A0A7W7KRH4_PSENT</name>
<evidence type="ECO:0000313" key="2">
    <source>
        <dbReference type="Proteomes" id="UP000566995"/>
    </source>
</evidence>
<dbReference type="RefSeq" id="WP_184596385.1">
    <property type="nucleotide sequence ID" value="NZ_JACHLI010000036.1"/>
</dbReference>
<reference evidence="1 2" key="1">
    <citation type="submission" date="2020-08" db="EMBL/GenBank/DDBJ databases">
        <title>Functional genomics of gut bacteria from endangered species of beetles.</title>
        <authorList>
            <person name="Carlos-Shanley C."/>
        </authorList>
    </citation>
    <scope>NUCLEOTIDE SEQUENCE [LARGE SCALE GENOMIC DNA]</scope>
    <source>
        <strain evidence="1 2">S00179</strain>
    </source>
</reference>
<gene>
    <name evidence="1" type="ORF">HNP46_006059</name>
</gene>